<dbReference type="EMBL" id="ML208372">
    <property type="protein sequence ID" value="TFK67581.1"/>
    <property type="molecule type" value="Genomic_DNA"/>
</dbReference>
<sequence>MGLSPRQSVPSHQAQPASPPGPRYAPGICLDWLQGRCRRDHCKYKHGQVVSVDWLADTVEKPITIPQAVSEEHHVRPHRPLPPSTEVCRRWLRGICQFGYACKHVHNDLDYDEPQKPDTVVSSQGVKPIQSSFIQMVTLRDHIVVKVDTGFEVIEVSTGFDTPWLSLDHVPAKVNPADLRELLETFGTVLDLKFPKTVISSPYIHVKAKFTSSAEAQQALALDGASAFGSRLSVHLPLRRSIRTGGGQVDESTLRVEWEYPSRTVYCGYASLEQARKAMEIARQPWRDMEITAELHTGHPVLGIATVRFRNMPSEIEEEELAHFADPIDFMWERPAHNIPIKETIAGIKTRLEKIGTLATFDVQQPPYRYGTLRAWARYSTSALAQRAVEELHKRKPQCTGFTRITVQNLKAISYRLPSDVYSKVAFDIRNLAIAISLRGQRSATSIRVDHAESVAVKVCSADIKILGQLKRELERLLHGEIVYQNGRVAWDSYFLSPNGISFLADLERQTPGAQVKRLPTQRCIKIFGSSFVRALLKRDILKRLNELNTQTVRSIPVSSRIIGALLKSELATLEREWGGDNVTLDLGLRVVRVRGNDRVFNSVHKVVRGLESLHHYTRLQLGHCPVCLGEVTSPVSLPCEHVWCRSCLVGYLNAAVSNKYFPLACLGNEAKCQQRIPIGLARDVLSPAEFDALIDAAFTSYLYSHADDFHYCPTPDCQQIYRVGEANSPPLQCPSCLIHICSFCHVEYHQDFQCRDDESGDELFRAWMEANGIKKCPGCKIPIEKAAGCNHMACTQCHTHLCWVCMKTFPEGQGIYDHMRTEHGGIGDAVFL</sequence>
<evidence type="ECO:0000313" key="1">
    <source>
        <dbReference type="EMBL" id="TFK67581.1"/>
    </source>
</evidence>
<accession>A0ACD3APC8</accession>
<reference evidence="1 2" key="1">
    <citation type="journal article" date="2019" name="Nat. Ecol. Evol.">
        <title>Megaphylogeny resolves global patterns of mushroom evolution.</title>
        <authorList>
            <person name="Varga T."/>
            <person name="Krizsan K."/>
            <person name="Foldi C."/>
            <person name="Dima B."/>
            <person name="Sanchez-Garcia M."/>
            <person name="Sanchez-Ramirez S."/>
            <person name="Szollosi G.J."/>
            <person name="Szarkandi J.G."/>
            <person name="Papp V."/>
            <person name="Albert L."/>
            <person name="Andreopoulos W."/>
            <person name="Angelini C."/>
            <person name="Antonin V."/>
            <person name="Barry K.W."/>
            <person name="Bougher N.L."/>
            <person name="Buchanan P."/>
            <person name="Buyck B."/>
            <person name="Bense V."/>
            <person name="Catcheside P."/>
            <person name="Chovatia M."/>
            <person name="Cooper J."/>
            <person name="Damon W."/>
            <person name="Desjardin D."/>
            <person name="Finy P."/>
            <person name="Geml J."/>
            <person name="Haridas S."/>
            <person name="Hughes K."/>
            <person name="Justo A."/>
            <person name="Karasinski D."/>
            <person name="Kautmanova I."/>
            <person name="Kiss B."/>
            <person name="Kocsube S."/>
            <person name="Kotiranta H."/>
            <person name="LaButti K.M."/>
            <person name="Lechner B.E."/>
            <person name="Liimatainen K."/>
            <person name="Lipzen A."/>
            <person name="Lukacs Z."/>
            <person name="Mihaltcheva S."/>
            <person name="Morgado L.N."/>
            <person name="Niskanen T."/>
            <person name="Noordeloos M.E."/>
            <person name="Ohm R.A."/>
            <person name="Ortiz-Santana B."/>
            <person name="Ovrebo C."/>
            <person name="Racz N."/>
            <person name="Riley R."/>
            <person name="Savchenko A."/>
            <person name="Shiryaev A."/>
            <person name="Soop K."/>
            <person name="Spirin V."/>
            <person name="Szebenyi C."/>
            <person name="Tomsovsky M."/>
            <person name="Tulloss R.E."/>
            <person name="Uehling J."/>
            <person name="Grigoriev I.V."/>
            <person name="Vagvolgyi C."/>
            <person name="Papp T."/>
            <person name="Martin F.M."/>
            <person name="Miettinen O."/>
            <person name="Hibbett D.S."/>
            <person name="Nagy L.G."/>
        </authorList>
    </citation>
    <scope>NUCLEOTIDE SEQUENCE [LARGE SCALE GENOMIC DNA]</scope>
    <source>
        <strain evidence="1 2">NL-1719</strain>
    </source>
</reference>
<organism evidence="1 2">
    <name type="scientific">Pluteus cervinus</name>
    <dbReference type="NCBI Taxonomy" id="181527"/>
    <lineage>
        <taxon>Eukaryota</taxon>
        <taxon>Fungi</taxon>
        <taxon>Dikarya</taxon>
        <taxon>Basidiomycota</taxon>
        <taxon>Agaricomycotina</taxon>
        <taxon>Agaricomycetes</taxon>
        <taxon>Agaricomycetidae</taxon>
        <taxon>Agaricales</taxon>
        <taxon>Pluteineae</taxon>
        <taxon>Pluteaceae</taxon>
        <taxon>Pluteus</taxon>
    </lineage>
</organism>
<dbReference type="Proteomes" id="UP000308600">
    <property type="component" value="Unassembled WGS sequence"/>
</dbReference>
<name>A0ACD3APC8_9AGAR</name>
<gene>
    <name evidence="1" type="ORF">BDN72DRAFT_822286</name>
</gene>
<proteinExistence type="predicted"/>
<evidence type="ECO:0000313" key="2">
    <source>
        <dbReference type="Proteomes" id="UP000308600"/>
    </source>
</evidence>
<keyword evidence="2" id="KW-1185">Reference proteome</keyword>
<protein>
    <submittedName>
        <fullName evidence="1">Uncharacterized protein</fullName>
    </submittedName>
</protein>